<keyword evidence="5" id="KW-1185">Reference proteome</keyword>
<evidence type="ECO:0000313" key="4">
    <source>
        <dbReference type="EMBL" id="GBN11786.1"/>
    </source>
</evidence>
<dbReference type="InterPro" id="IPR026082">
    <property type="entry name" value="ABCA"/>
</dbReference>
<keyword evidence="2 4" id="KW-0067">ATP-binding</keyword>
<dbReference type="SMART" id="SM00382">
    <property type="entry name" value="AAA"/>
    <property type="match status" value="1"/>
</dbReference>
<evidence type="ECO:0000256" key="2">
    <source>
        <dbReference type="ARBA" id="ARBA00022840"/>
    </source>
</evidence>
<protein>
    <submittedName>
        <fullName evidence="4">ATP-binding cassette sub-family A member 3</fullName>
    </submittedName>
</protein>
<gene>
    <name evidence="4" type="primary">Abca3_25</name>
    <name evidence="4" type="ORF">AVEN_236022_1</name>
</gene>
<dbReference type="GO" id="GO:0016887">
    <property type="term" value="F:ATP hydrolysis activity"/>
    <property type="evidence" value="ECO:0007669"/>
    <property type="project" value="InterPro"/>
</dbReference>
<dbReference type="InterPro" id="IPR017871">
    <property type="entry name" value="ABC_transporter-like_CS"/>
</dbReference>
<dbReference type="PROSITE" id="PS50893">
    <property type="entry name" value="ABC_TRANSPORTER_2"/>
    <property type="match status" value="1"/>
</dbReference>
<dbReference type="Proteomes" id="UP000499080">
    <property type="component" value="Unassembled WGS sequence"/>
</dbReference>
<dbReference type="PROSITE" id="PS00211">
    <property type="entry name" value="ABC_TRANSPORTER_1"/>
    <property type="match status" value="1"/>
</dbReference>
<dbReference type="EMBL" id="BGPR01005610">
    <property type="protein sequence ID" value="GBN11786.1"/>
    <property type="molecule type" value="Genomic_DNA"/>
</dbReference>
<keyword evidence="1" id="KW-0547">Nucleotide-binding</keyword>
<dbReference type="PANTHER" id="PTHR19229:SF250">
    <property type="entry name" value="ABC TRANSPORTER DOMAIN-CONTAINING PROTEIN-RELATED"/>
    <property type="match status" value="1"/>
</dbReference>
<proteinExistence type="predicted"/>
<feature type="domain" description="ABC transporter" evidence="3">
    <location>
        <begin position="136"/>
        <end position="380"/>
    </location>
</feature>
<dbReference type="Gene3D" id="3.40.50.300">
    <property type="entry name" value="P-loop containing nucleotide triphosphate hydrolases"/>
    <property type="match status" value="1"/>
</dbReference>
<dbReference type="InterPro" id="IPR027417">
    <property type="entry name" value="P-loop_NTPase"/>
</dbReference>
<dbReference type="InterPro" id="IPR003593">
    <property type="entry name" value="AAA+_ATPase"/>
</dbReference>
<dbReference type="GO" id="GO:0005319">
    <property type="term" value="F:lipid transporter activity"/>
    <property type="evidence" value="ECO:0007669"/>
    <property type="project" value="TreeGrafter"/>
</dbReference>
<accession>A0A4Y2LDU5</accession>
<dbReference type="Pfam" id="PF00005">
    <property type="entry name" value="ABC_tran"/>
    <property type="match status" value="1"/>
</dbReference>
<dbReference type="SUPFAM" id="SSF52540">
    <property type="entry name" value="P-loop containing nucleoside triphosphate hydrolases"/>
    <property type="match status" value="1"/>
</dbReference>
<dbReference type="PANTHER" id="PTHR19229">
    <property type="entry name" value="ATP-BINDING CASSETTE TRANSPORTER SUBFAMILY A ABCA"/>
    <property type="match status" value="1"/>
</dbReference>
<name>A0A4Y2LDU5_ARAVE</name>
<dbReference type="GO" id="GO:0005524">
    <property type="term" value="F:ATP binding"/>
    <property type="evidence" value="ECO:0007669"/>
    <property type="project" value="UniProtKB-KW"/>
</dbReference>
<dbReference type="GO" id="GO:0140359">
    <property type="term" value="F:ABC-type transporter activity"/>
    <property type="evidence" value="ECO:0007669"/>
    <property type="project" value="InterPro"/>
</dbReference>
<dbReference type="CDD" id="cd03263">
    <property type="entry name" value="ABC_subfamily_A"/>
    <property type="match status" value="1"/>
</dbReference>
<dbReference type="InterPro" id="IPR003439">
    <property type="entry name" value="ABC_transporter-like_ATP-bd"/>
</dbReference>
<comment type="caution">
    <text evidence="4">The sequence shown here is derived from an EMBL/GenBank/DDBJ whole genome shotgun (WGS) entry which is preliminary data.</text>
</comment>
<dbReference type="OrthoDB" id="6430974at2759"/>
<evidence type="ECO:0000256" key="1">
    <source>
        <dbReference type="ARBA" id="ARBA00022741"/>
    </source>
</evidence>
<reference evidence="4 5" key="1">
    <citation type="journal article" date="2019" name="Sci. Rep.">
        <title>Orb-weaving spider Araneus ventricosus genome elucidates the spidroin gene catalogue.</title>
        <authorList>
            <person name="Kono N."/>
            <person name="Nakamura H."/>
            <person name="Ohtoshi R."/>
            <person name="Moran D.A.P."/>
            <person name="Shinohara A."/>
            <person name="Yoshida Y."/>
            <person name="Fujiwara M."/>
            <person name="Mori M."/>
            <person name="Tomita M."/>
            <person name="Arakawa K."/>
        </authorList>
    </citation>
    <scope>NUCLEOTIDE SEQUENCE [LARGE SCALE GENOMIC DNA]</scope>
</reference>
<organism evidence="4 5">
    <name type="scientific">Araneus ventricosus</name>
    <name type="common">Orbweaver spider</name>
    <name type="synonym">Epeira ventricosa</name>
    <dbReference type="NCBI Taxonomy" id="182803"/>
    <lineage>
        <taxon>Eukaryota</taxon>
        <taxon>Metazoa</taxon>
        <taxon>Ecdysozoa</taxon>
        <taxon>Arthropoda</taxon>
        <taxon>Chelicerata</taxon>
        <taxon>Arachnida</taxon>
        <taxon>Araneae</taxon>
        <taxon>Araneomorphae</taxon>
        <taxon>Entelegynae</taxon>
        <taxon>Araneoidea</taxon>
        <taxon>Araneidae</taxon>
        <taxon>Araneus</taxon>
    </lineage>
</organism>
<dbReference type="FunFam" id="3.40.50.300:FF:000933">
    <property type="entry name" value="ABC transporter A family member 7"/>
    <property type="match status" value="1"/>
</dbReference>
<sequence length="628" mass="71290">MDSEKELEIYCISQQKKNPWRTVIGTVFNNFKDKLPASLDYKLRFSSGIYSYDFETQRKYRMYGPNYYNAYKSTLFLGWQACVEQTFINHKMEEQGKSIDYRVWMQRFPYPEHKDNSGSTHLINIVSWCICYGLLFFVMNIVRRVIEEKANGSKEFRTGLATKLAVNNVSLNIYEGQITALLGHNGAGKTTTINILTGLYTPTSGTASINGLDILRKTTEARRGLGVCPQHNVLYDTLTVDEHLKIYAAMKGVPWNQLTSEATQVLNILKLTDKRNELVKALSGGMKRKLSLAIAIVGGSKVLFLDEPSSGLDVEARRSVWDALLEIRHNRTIILTTHYMEEADILGDRIAIMAEGEIQCCGSPMFLKQKFGTGYHLHVVKHENFDLTGLTNHLKKYIPEVSLGNELEREISFNLSTNTGSGFGEMFEELENHKEKLGVLSFGITITTMEDVFLNVANISDIKYKIRSDSGRQNDVNVQLEDVYGDCPSFKPHPRIINQFLALLMKCFHYSKRHWSVLLTQFALPFILMCLCVYLSKYSSSSSSSAYDSLKLDVNSVYGKTDGFFYSEKPQLSSLAENLKNALMSDQIRVKNESEPTHYVLKYGKDNLLKYLKNFIVGGAIDQYSNKP</sequence>
<evidence type="ECO:0000313" key="5">
    <source>
        <dbReference type="Proteomes" id="UP000499080"/>
    </source>
</evidence>
<evidence type="ECO:0000259" key="3">
    <source>
        <dbReference type="PROSITE" id="PS50893"/>
    </source>
</evidence>
<dbReference type="GO" id="GO:0016020">
    <property type="term" value="C:membrane"/>
    <property type="evidence" value="ECO:0007669"/>
    <property type="project" value="InterPro"/>
</dbReference>
<dbReference type="AlphaFoldDB" id="A0A4Y2LDU5"/>